<dbReference type="EMBL" id="DRNB01000008">
    <property type="protein sequence ID" value="HHJ63325.1"/>
    <property type="molecule type" value="Genomic_DNA"/>
</dbReference>
<accession>A0A7C5L3Y8</accession>
<dbReference type="AlphaFoldDB" id="A0A7C5L3Y8"/>
<gene>
    <name evidence="1" type="ORF">ENJ61_00295</name>
</gene>
<protein>
    <recommendedName>
        <fullName evidence="2">Lipoprotein</fullName>
    </recommendedName>
</protein>
<reference evidence="1" key="1">
    <citation type="journal article" date="2020" name="mSystems">
        <title>Genome- and Community-Level Interaction Insights into Carbon Utilization and Element Cycling Functions of Hydrothermarchaeota in Hydrothermal Sediment.</title>
        <authorList>
            <person name="Zhou Z."/>
            <person name="Liu Y."/>
            <person name="Xu W."/>
            <person name="Pan J."/>
            <person name="Luo Z.H."/>
            <person name="Li M."/>
        </authorList>
    </citation>
    <scope>NUCLEOTIDE SEQUENCE [LARGE SCALE GENOMIC DNA]</scope>
    <source>
        <strain evidence="1">HyVt-501</strain>
    </source>
</reference>
<proteinExistence type="predicted"/>
<dbReference type="PROSITE" id="PS51257">
    <property type="entry name" value="PROKAR_LIPOPROTEIN"/>
    <property type="match status" value="1"/>
</dbReference>
<organism evidence="1">
    <name type="scientific">Aquifex aeolicus</name>
    <dbReference type="NCBI Taxonomy" id="63363"/>
    <lineage>
        <taxon>Bacteria</taxon>
        <taxon>Pseudomonadati</taxon>
        <taxon>Aquificota</taxon>
        <taxon>Aquificia</taxon>
        <taxon>Aquificales</taxon>
        <taxon>Aquificaceae</taxon>
        <taxon>Aquifex</taxon>
    </lineage>
</organism>
<name>A0A7C5L3Y8_AQUAO</name>
<sequence>MGNSGRLWFLGLGVFLFSCAGIKDWDRYEKYQADRNFSRQKYEEKLLEERVKKKMEKGEDLYEKEVKKAIVSLLREPPAPVKAPDTVLRVLILPYVSQDGALNTAKYVFLRVEEGRWILGDYLIGGKEGVKLLTPLKEGGKDEGK</sequence>
<evidence type="ECO:0000313" key="1">
    <source>
        <dbReference type="EMBL" id="HHJ63325.1"/>
    </source>
</evidence>
<dbReference type="Pfam" id="PF09676">
    <property type="entry name" value="TraV"/>
    <property type="match status" value="1"/>
</dbReference>
<comment type="caution">
    <text evidence="1">The sequence shown here is derived from an EMBL/GenBank/DDBJ whole genome shotgun (WGS) entry which is preliminary data.</text>
</comment>
<evidence type="ECO:0008006" key="2">
    <source>
        <dbReference type="Google" id="ProtNLM"/>
    </source>
</evidence>
<dbReference type="InterPro" id="IPR014118">
    <property type="entry name" value="T4SS_TraV"/>
</dbReference>
<dbReference type="Proteomes" id="UP000885792">
    <property type="component" value="Unassembled WGS sequence"/>
</dbReference>